<dbReference type="PROSITE" id="PS50228">
    <property type="entry name" value="SUEL_LECTIN"/>
    <property type="match status" value="2"/>
</dbReference>
<feature type="compositionally biased region" description="Polar residues" evidence="1">
    <location>
        <begin position="337"/>
        <end position="358"/>
    </location>
</feature>
<accession>A0A194QCI0</accession>
<keyword evidence="2" id="KW-0812">Transmembrane</keyword>
<dbReference type="CDD" id="cd22828">
    <property type="entry name" value="Gal_Rha_Lectin_EVA1_EVA1C_rpt1"/>
    <property type="match status" value="1"/>
</dbReference>
<keyword evidence="2" id="KW-1133">Transmembrane helix</keyword>
<protein>
    <submittedName>
        <fullName evidence="4">Uncharacterized protein C21orf63-like</fullName>
    </submittedName>
</protein>
<sequence>MGNECVAPYMMDISELLLGTLRTHQKAACDEDMVTLICPRGTTISIQVAQYGSSASQTSCSPELAEYQPVAVEVVGGDAPCTWPSALQTVVEACQKKRQCKFHTSPKTFGVDPCPGSRRFVEVAYKCRPYEFRSKVGCENDVLHLSCNPHSRVAIYSAQYGRTEYDSIQCPQPRGMKEETCLEPYATETSMRECHGKRRCVLAADSKMFGKPCRAGSRTYLKVVYTCVPRTVLKERYESAPEEDEVAYDISDTENEDIDESSDRWWGEPAVPPAPAVAAIPSQKPSLTPNNVTSDNHQESSPSSPRHHLENNDESSDRWWGEPAVPPAPAVAAIPSQKPSVTPNNVTSNNHQESSPSSPRHHLENNDQFDIIYVYIIAGIAAVLLIGIVAATVRCLTNRSNQEQPKGPDVSATTEIPNGFNDSISEVDNDINITSLSGPVDNIDTGLKQEMQLASMAISPKINRYVGRPVPNTYPHVSSNIYGQVAEYPIEMPLRQVHHGTLGRGVAVKTLPRVQIQAETDPNTRSMYRYSNAQYYFG</sequence>
<dbReference type="GO" id="GO:0030246">
    <property type="term" value="F:carbohydrate binding"/>
    <property type="evidence" value="ECO:0007669"/>
    <property type="project" value="InterPro"/>
</dbReference>
<evidence type="ECO:0000313" key="4">
    <source>
        <dbReference type="EMBL" id="KPJ02690.1"/>
    </source>
</evidence>
<dbReference type="AlphaFoldDB" id="A0A194QCI0"/>
<dbReference type="STRING" id="66420.A0A194QCI0"/>
<feature type="domain" description="SUEL-type lectin" evidence="3">
    <location>
        <begin position="137"/>
        <end position="228"/>
    </location>
</feature>
<evidence type="ECO:0000256" key="2">
    <source>
        <dbReference type="SAM" id="Phobius"/>
    </source>
</evidence>
<feature type="region of interest" description="Disordered" evidence="1">
    <location>
        <begin position="238"/>
        <end position="362"/>
    </location>
</feature>
<feature type="compositionally biased region" description="Basic and acidic residues" evidence="1">
    <location>
        <begin position="307"/>
        <end position="320"/>
    </location>
</feature>
<dbReference type="Gene3D" id="2.60.120.740">
    <property type="match status" value="2"/>
</dbReference>
<evidence type="ECO:0000259" key="3">
    <source>
        <dbReference type="PROSITE" id="PS50228"/>
    </source>
</evidence>
<feature type="compositionally biased region" description="Polar residues" evidence="1">
    <location>
        <begin position="411"/>
        <end position="422"/>
    </location>
</feature>
<dbReference type="InterPro" id="IPR000922">
    <property type="entry name" value="Lectin_gal-bd_dom"/>
</dbReference>
<gene>
    <name evidence="4" type="ORF">RR46_09893</name>
</gene>
<evidence type="ECO:0000313" key="5">
    <source>
        <dbReference type="Proteomes" id="UP000053268"/>
    </source>
</evidence>
<dbReference type="EMBL" id="KQ459232">
    <property type="protein sequence ID" value="KPJ02690.1"/>
    <property type="molecule type" value="Genomic_DNA"/>
</dbReference>
<keyword evidence="2" id="KW-0472">Membrane</keyword>
<dbReference type="Pfam" id="PF02140">
    <property type="entry name" value="SUEL_Lectin"/>
    <property type="match status" value="2"/>
</dbReference>
<organism evidence="4 5">
    <name type="scientific">Papilio xuthus</name>
    <name type="common">Asian swallowtail butterfly</name>
    <dbReference type="NCBI Taxonomy" id="66420"/>
    <lineage>
        <taxon>Eukaryota</taxon>
        <taxon>Metazoa</taxon>
        <taxon>Ecdysozoa</taxon>
        <taxon>Arthropoda</taxon>
        <taxon>Hexapoda</taxon>
        <taxon>Insecta</taxon>
        <taxon>Pterygota</taxon>
        <taxon>Neoptera</taxon>
        <taxon>Endopterygota</taxon>
        <taxon>Lepidoptera</taxon>
        <taxon>Glossata</taxon>
        <taxon>Ditrysia</taxon>
        <taxon>Papilionoidea</taxon>
        <taxon>Papilionidae</taxon>
        <taxon>Papilioninae</taxon>
        <taxon>Papilio</taxon>
    </lineage>
</organism>
<feature type="region of interest" description="Disordered" evidence="1">
    <location>
        <begin position="400"/>
        <end position="422"/>
    </location>
</feature>
<dbReference type="InterPro" id="IPR043159">
    <property type="entry name" value="Lectin_gal-bd_sf"/>
</dbReference>
<dbReference type="PANTHER" id="PTHR46780">
    <property type="entry name" value="PROTEIN EVA-1"/>
    <property type="match status" value="1"/>
</dbReference>
<feature type="compositionally biased region" description="Acidic residues" evidence="1">
    <location>
        <begin position="240"/>
        <end position="260"/>
    </location>
</feature>
<proteinExistence type="predicted"/>
<evidence type="ECO:0000256" key="1">
    <source>
        <dbReference type="SAM" id="MobiDB-lite"/>
    </source>
</evidence>
<dbReference type="Proteomes" id="UP000053268">
    <property type="component" value="Unassembled WGS sequence"/>
</dbReference>
<feature type="compositionally biased region" description="Polar residues" evidence="1">
    <location>
        <begin position="283"/>
        <end position="304"/>
    </location>
</feature>
<reference evidence="4 5" key="1">
    <citation type="journal article" date="2015" name="Nat. Commun.">
        <title>Outbred genome sequencing and CRISPR/Cas9 gene editing in butterflies.</title>
        <authorList>
            <person name="Li X."/>
            <person name="Fan D."/>
            <person name="Zhang W."/>
            <person name="Liu G."/>
            <person name="Zhang L."/>
            <person name="Zhao L."/>
            <person name="Fang X."/>
            <person name="Chen L."/>
            <person name="Dong Y."/>
            <person name="Chen Y."/>
            <person name="Ding Y."/>
            <person name="Zhao R."/>
            <person name="Feng M."/>
            <person name="Zhu Y."/>
            <person name="Feng Y."/>
            <person name="Jiang X."/>
            <person name="Zhu D."/>
            <person name="Xiang H."/>
            <person name="Feng X."/>
            <person name="Li S."/>
            <person name="Wang J."/>
            <person name="Zhang G."/>
            <person name="Kronforst M.R."/>
            <person name="Wang W."/>
        </authorList>
    </citation>
    <scope>NUCLEOTIDE SEQUENCE [LARGE SCALE GENOMIC DNA]</scope>
    <source>
        <strain evidence="4">Ya'a_city_454_Px</strain>
        <tissue evidence="4">Whole body</tissue>
    </source>
</reference>
<name>A0A194QCI0_PAPXU</name>
<feature type="transmembrane region" description="Helical" evidence="2">
    <location>
        <begin position="372"/>
        <end position="396"/>
    </location>
</feature>
<keyword evidence="5" id="KW-1185">Reference proteome</keyword>
<feature type="domain" description="SUEL-type lectin" evidence="3">
    <location>
        <begin position="28"/>
        <end position="128"/>
    </location>
</feature>
<dbReference type="CDD" id="cd22829">
    <property type="entry name" value="Gal_Rha_Lectin_EVA1_EVA1C_rpt2"/>
    <property type="match status" value="1"/>
</dbReference>